<protein>
    <submittedName>
        <fullName evidence="1">Uncharacterized protein</fullName>
    </submittedName>
</protein>
<sequence>MVVPSESSCGTGLAEISAFATASFHRAVSSGPLVEGGEITFRGKYGTRRTCCTSAAKSDSVKTS</sequence>
<organism evidence="1 2">
    <name type="scientific">Scleroderma citrinum Foug A</name>
    <dbReference type="NCBI Taxonomy" id="1036808"/>
    <lineage>
        <taxon>Eukaryota</taxon>
        <taxon>Fungi</taxon>
        <taxon>Dikarya</taxon>
        <taxon>Basidiomycota</taxon>
        <taxon>Agaricomycotina</taxon>
        <taxon>Agaricomycetes</taxon>
        <taxon>Agaricomycetidae</taxon>
        <taxon>Boletales</taxon>
        <taxon>Sclerodermatineae</taxon>
        <taxon>Sclerodermataceae</taxon>
        <taxon>Scleroderma</taxon>
    </lineage>
</organism>
<reference evidence="1 2" key="1">
    <citation type="submission" date="2014-04" db="EMBL/GenBank/DDBJ databases">
        <authorList>
            <consortium name="DOE Joint Genome Institute"/>
            <person name="Kuo A."/>
            <person name="Kohler A."/>
            <person name="Nagy L.G."/>
            <person name="Floudas D."/>
            <person name="Copeland A."/>
            <person name="Barry K.W."/>
            <person name="Cichocki N."/>
            <person name="Veneault-Fourrey C."/>
            <person name="LaButti K."/>
            <person name="Lindquist E.A."/>
            <person name="Lipzen A."/>
            <person name="Lundell T."/>
            <person name="Morin E."/>
            <person name="Murat C."/>
            <person name="Sun H."/>
            <person name="Tunlid A."/>
            <person name="Henrissat B."/>
            <person name="Grigoriev I.V."/>
            <person name="Hibbett D.S."/>
            <person name="Martin F."/>
            <person name="Nordberg H.P."/>
            <person name="Cantor M.N."/>
            <person name="Hua S.X."/>
        </authorList>
    </citation>
    <scope>NUCLEOTIDE SEQUENCE [LARGE SCALE GENOMIC DNA]</scope>
    <source>
        <strain evidence="1 2">Foug A</strain>
    </source>
</reference>
<reference evidence="2" key="2">
    <citation type="submission" date="2015-01" db="EMBL/GenBank/DDBJ databases">
        <title>Evolutionary Origins and Diversification of the Mycorrhizal Mutualists.</title>
        <authorList>
            <consortium name="DOE Joint Genome Institute"/>
            <consortium name="Mycorrhizal Genomics Consortium"/>
            <person name="Kohler A."/>
            <person name="Kuo A."/>
            <person name="Nagy L.G."/>
            <person name="Floudas D."/>
            <person name="Copeland A."/>
            <person name="Barry K.W."/>
            <person name="Cichocki N."/>
            <person name="Veneault-Fourrey C."/>
            <person name="LaButti K."/>
            <person name="Lindquist E.A."/>
            <person name="Lipzen A."/>
            <person name="Lundell T."/>
            <person name="Morin E."/>
            <person name="Murat C."/>
            <person name="Riley R."/>
            <person name="Ohm R."/>
            <person name="Sun H."/>
            <person name="Tunlid A."/>
            <person name="Henrissat B."/>
            <person name="Grigoriev I.V."/>
            <person name="Hibbett D.S."/>
            <person name="Martin F."/>
        </authorList>
    </citation>
    <scope>NUCLEOTIDE SEQUENCE [LARGE SCALE GENOMIC DNA]</scope>
    <source>
        <strain evidence="2">Foug A</strain>
    </source>
</reference>
<gene>
    <name evidence="1" type="ORF">SCLCIDRAFT_921781</name>
</gene>
<dbReference type="EMBL" id="KN822056">
    <property type="protein sequence ID" value="KIM61066.1"/>
    <property type="molecule type" value="Genomic_DNA"/>
</dbReference>
<evidence type="ECO:0000313" key="2">
    <source>
        <dbReference type="Proteomes" id="UP000053989"/>
    </source>
</evidence>
<name>A0A0C3DYX3_9AGAM</name>
<dbReference type="InParanoid" id="A0A0C3DYX3"/>
<dbReference type="Proteomes" id="UP000053989">
    <property type="component" value="Unassembled WGS sequence"/>
</dbReference>
<keyword evidence="2" id="KW-1185">Reference proteome</keyword>
<accession>A0A0C3DYX3</accession>
<dbReference type="AlphaFoldDB" id="A0A0C3DYX3"/>
<proteinExistence type="predicted"/>
<evidence type="ECO:0000313" key="1">
    <source>
        <dbReference type="EMBL" id="KIM61066.1"/>
    </source>
</evidence>
<dbReference type="HOGENOM" id="CLU_2868937_0_0_1"/>